<dbReference type="EMBL" id="MJFZ01001175">
    <property type="protein sequence ID" value="RAW22942.1"/>
    <property type="molecule type" value="Genomic_DNA"/>
</dbReference>
<organism evidence="1 2">
    <name type="scientific">Phytophthora cactorum</name>
    <dbReference type="NCBI Taxonomy" id="29920"/>
    <lineage>
        <taxon>Eukaryota</taxon>
        <taxon>Sar</taxon>
        <taxon>Stramenopiles</taxon>
        <taxon>Oomycota</taxon>
        <taxon>Peronosporomycetes</taxon>
        <taxon>Peronosporales</taxon>
        <taxon>Peronosporaceae</taxon>
        <taxon>Phytophthora</taxon>
    </lineage>
</organism>
<reference evidence="1 2" key="1">
    <citation type="submission" date="2018-01" db="EMBL/GenBank/DDBJ databases">
        <title>Draft genome of the strawberry crown rot pathogen Phytophthora cactorum.</title>
        <authorList>
            <person name="Armitage A.D."/>
            <person name="Lysoe E."/>
            <person name="Nellist C.F."/>
            <person name="Harrison R.J."/>
            <person name="Brurberg M.B."/>
        </authorList>
    </citation>
    <scope>NUCLEOTIDE SEQUENCE [LARGE SCALE GENOMIC DNA]</scope>
    <source>
        <strain evidence="1 2">10300</strain>
    </source>
</reference>
<dbReference type="AlphaFoldDB" id="A0A329RHX8"/>
<feature type="non-terminal residue" evidence="1">
    <location>
        <position position="74"/>
    </location>
</feature>
<gene>
    <name evidence="1" type="ORF">PC110_g20622</name>
</gene>
<proteinExistence type="predicted"/>
<comment type="caution">
    <text evidence="1">The sequence shown here is derived from an EMBL/GenBank/DDBJ whole genome shotgun (WGS) entry which is preliminary data.</text>
</comment>
<sequence length="74" mass="7747">MLAPLLPEVEAEAEAEAADEEDVVVCEVLEPLDVVDEVVVVESVEPVELVVTVAEVLEPAVEPTVAVVADEPAV</sequence>
<accession>A0A329RHX8</accession>
<evidence type="ECO:0000313" key="1">
    <source>
        <dbReference type="EMBL" id="RAW22942.1"/>
    </source>
</evidence>
<name>A0A329RHX8_9STRA</name>
<keyword evidence="2" id="KW-1185">Reference proteome</keyword>
<protein>
    <submittedName>
        <fullName evidence="1">Uncharacterized protein</fullName>
    </submittedName>
</protein>
<dbReference type="Proteomes" id="UP000251314">
    <property type="component" value="Unassembled WGS sequence"/>
</dbReference>
<evidence type="ECO:0000313" key="2">
    <source>
        <dbReference type="Proteomes" id="UP000251314"/>
    </source>
</evidence>
<dbReference type="VEuPathDB" id="FungiDB:PC110_g20622"/>